<sequence length="304" mass="35444">MALKIYHDLNNPSCYTGPSTITRITGGRYEDVYKQLASDESYNLHKPLIRRFKRLKTIPRGLFTDLQADVADFRRLSRFNKGYKYCLLCVDVMSRKFFACPLKQKGAMDIKEAFVKIFEEMPHPPEVVFTDNGKEFKNSTLKSYFTKEGTEIYHSGNIETKASIAERGIRTVKQRLYKYMTAHNSKRWIDALPLIIKAINQSLNRTLGMRPIDVTNENWYDLWKRLYSRLPKKEMPPLIVPGDHVRISLPPQAFKKGYTVNFTKEIFQVHQVLNSTPRTFVLKDQEGEILEGRFYLNELSLVTQ</sequence>
<evidence type="ECO:0000259" key="1">
    <source>
        <dbReference type="PROSITE" id="PS50994"/>
    </source>
</evidence>
<organism evidence="3 5">
    <name type="scientific">Bursaphelenchus xylophilus</name>
    <name type="common">Pinewood nematode worm</name>
    <name type="synonym">Aphelenchoides xylophilus</name>
    <dbReference type="NCBI Taxonomy" id="6326"/>
    <lineage>
        <taxon>Eukaryota</taxon>
        <taxon>Metazoa</taxon>
        <taxon>Ecdysozoa</taxon>
        <taxon>Nematoda</taxon>
        <taxon>Chromadorea</taxon>
        <taxon>Rhabditida</taxon>
        <taxon>Tylenchina</taxon>
        <taxon>Tylenchomorpha</taxon>
        <taxon>Aphelenchoidea</taxon>
        <taxon>Aphelenchoididae</taxon>
        <taxon>Bursaphelenchus</taxon>
    </lineage>
</organism>
<dbReference type="SMR" id="A0A1I7S6W8"/>
<dbReference type="EMBL" id="CAJFDI010000001">
    <property type="protein sequence ID" value="CAD5207952.1"/>
    <property type="molecule type" value="Genomic_DNA"/>
</dbReference>
<feature type="domain" description="Integrase catalytic" evidence="1">
    <location>
        <begin position="55"/>
        <end position="219"/>
    </location>
</feature>
<dbReference type="Pfam" id="PF00665">
    <property type="entry name" value="rve"/>
    <property type="match status" value="1"/>
</dbReference>
<dbReference type="WBParaSite" id="BXY_0875700.1">
    <property type="protein sequence ID" value="BXY_0875700.1"/>
    <property type="gene ID" value="BXY_0875700"/>
</dbReference>
<proteinExistence type="predicted"/>
<name>A0A1I7S6W8_BURXY</name>
<evidence type="ECO:0000313" key="4">
    <source>
        <dbReference type="Proteomes" id="UP000659654"/>
    </source>
</evidence>
<dbReference type="EMBL" id="CAJFCV020000001">
    <property type="protein sequence ID" value="CAG9079663.1"/>
    <property type="molecule type" value="Genomic_DNA"/>
</dbReference>
<dbReference type="GO" id="GO:0015074">
    <property type="term" value="P:DNA integration"/>
    <property type="evidence" value="ECO:0007669"/>
    <property type="project" value="InterPro"/>
</dbReference>
<dbReference type="PANTHER" id="PTHR46585:SF1">
    <property type="entry name" value="CHROMO DOMAIN-CONTAINING PROTEIN"/>
    <property type="match status" value="1"/>
</dbReference>
<reference evidence="2" key="2">
    <citation type="submission" date="2020-09" db="EMBL/GenBank/DDBJ databases">
        <authorList>
            <person name="Kikuchi T."/>
        </authorList>
    </citation>
    <scope>NUCLEOTIDE SEQUENCE</scope>
    <source>
        <strain evidence="2">Ka4C1</strain>
    </source>
</reference>
<reference evidence="5" key="1">
    <citation type="submission" date="2016-11" db="UniProtKB">
        <authorList>
            <consortium name="WormBaseParasite"/>
        </authorList>
    </citation>
    <scope>IDENTIFICATION</scope>
</reference>
<dbReference type="eggNOG" id="KOG0017">
    <property type="taxonomic scope" value="Eukaryota"/>
</dbReference>
<dbReference type="Proteomes" id="UP000659654">
    <property type="component" value="Unassembled WGS sequence"/>
</dbReference>
<dbReference type="AlphaFoldDB" id="A0A1I7S6W8"/>
<accession>A0A1I7S6W8</accession>
<dbReference type="InterPro" id="IPR036397">
    <property type="entry name" value="RNaseH_sf"/>
</dbReference>
<dbReference type="PANTHER" id="PTHR46585">
    <property type="entry name" value="INTEGRASE CORE DOMAIN CONTAINING PROTEIN"/>
    <property type="match status" value="1"/>
</dbReference>
<dbReference type="SUPFAM" id="SSF53098">
    <property type="entry name" value="Ribonuclease H-like"/>
    <property type="match status" value="1"/>
</dbReference>
<dbReference type="PROSITE" id="PS50994">
    <property type="entry name" value="INTEGRASE"/>
    <property type="match status" value="1"/>
</dbReference>
<protein>
    <submittedName>
        <fullName evidence="2">(pine wood nematode) hypothetical protein</fullName>
    </submittedName>
    <submittedName>
        <fullName evidence="5">Integrase catalytic domain-containing protein</fullName>
    </submittedName>
</protein>
<evidence type="ECO:0000313" key="2">
    <source>
        <dbReference type="EMBL" id="CAD5207952.1"/>
    </source>
</evidence>
<gene>
    <name evidence="2" type="ORF">BXYJ_LOCUS188</name>
</gene>
<dbReference type="GO" id="GO:0003676">
    <property type="term" value="F:nucleic acid binding"/>
    <property type="evidence" value="ECO:0007669"/>
    <property type="project" value="InterPro"/>
</dbReference>
<dbReference type="InterPro" id="IPR012337">
    <property type="entry name" value="RNaseH-like_sf"/>
</dbReference>
<dbReference type="OrthoDB" id="5873082at2759"/>
<evidence type="ECO:0000313" key="5">
    <source>
        <dbReference type="WBParaSite" id="BXY_0875700.1"/>
    </source>
</evidence>
<dbReference type="Proteomes" id="UP000095284">
    <property type="component" value="Unplaced"/>
</dbReference>
<dbReference type="Gene3D" id="3.30.420.10">
    <property type="entry name" value="Ribonuclease H-like superfamily/Ribonuclease H"/>
    <property type="match status" value="1"/>
</dbReference>
<evidence type="ECO:0000313" key="3">
    <source>
        <dbReference type="Proteomes" id="UP000095284"/>
    </source>
</evidence>
<keyword evidence="4" id="KW-1185">Reference proteome</keyword>
<dbReference type="Proteomes" id="UP000582659">
    <property type="component" value="Unassembled WGS sequence"/>
</dbReference>
<dbReference type="InterPro" id="IPR001584">
    <property type="entry name" value="Integrase_cat-core"/>
</dbReference>